<dbReference type="Pfam" id="PF19086">
    <property type="entry name" value="Terpene_syn_C_2"/>
    <property type="match status" value="1"/>
</dbReference>
<organism evidence="7 8">
    <name type="scientific">Lentinus brumalis</name>
    <dbReference type="NCBI Taxonomy" id="2498619"/>
    <lineage>
        <taxon>Eukaryota</taxon>
        <taxon>Fungi</taxon>
        <taxon>Dikarya</taxon>
        <taxon>Basidiomycota</taxon>
        <taxon>Agaricomycotina</taxon>
        <taxon>Agaricomycetes</taxon>
        <taxon>Polyporales</taxon>
        <taxon>Polyporaceae</taxon>
        <taxon>Lentinus</taxon>
    </lineage>
</organism>
<dbReference type="SMR" id="A0A371DXY3"/>
<dbReference type="SFLD" id="SFLDG01020">
    <property type="entry name" value="Terpene_Cyclase_Like_2"/>
    <property type="match status" value="1"/>
</dbReference>
<protein>
    <recommendedName>
        <fullName evidence="6">Terpene synthase</fullName>
        <ecNumber evidence="6">4.2.3.-</ecNumber>
    </recommendedName>
</protein>
<dbReference type="EMBL" id="KZ857379">
    <property type="protein sequence ID" value="RDX57358.1"/>
    <property type="molecule type" value="Genomic_DNA"/>
</dbReference>
<keyword evidence="8" id="KW-1185">Reference proteome</keyword>
<keyword evidence="3 6" id="KW-0479">Metal-binding</keyword>
<accession>A0A371DXY3</accession>
<evidence type="ECO:0000313" key="8">
    <source>
        <dbReference type="Proteomes" id="UP000256964"/>
    </source>
</evidence>
<dbReference type="PANTHER" id="PTHR35201">
    <property type="entry name" value="TERPENE SYNTHASE"/>
    <property type="match status" value="1"/>
</dbReference>
<reference evidence="7 8" key="1">
    <citation type="journal article" date="2018" name="Biotechnol. Biofuels">
        <title>Integrative visual omics of the white-rot fungus Polyporus brumalis exposes the biotechnological potential of its oxidative enzymes for delignifying raw plant biomass.</title>
        <authorList>
            <person name="Miyauchi S."/>
            <person name="Rancon A."/>
            <person name="Drula E."/>
            <person name="Hage H."/>
            <person name="Chaduli D."/>
            <person name="Favel A."/>
            <person name="Grisel S."/>
            <person name="Henrissat B."/>
            <person name="Herpoel-Gimbert I."/>
            <person name="Ruiz-Duenas F.J."/>
            <person name="Chevret D."/>
            <person name="Hainaut M."/>
            <person name="Lin J."/>
            <person name="Wang M."/>
            <person name="Pangilinan J."/>
            <person name="Lipzen A."/>
            <person name="Lesage-Meessen L."/>
            <person name="Navarro D."/>
            <person name="Riley R."/>
            <person name="Grigoriev I.V."/>
            <person name="Zhou S."/>
            <person name="Raouche S."/>
            <person name="Rosso M.N."/>
        </authorList>
    </citation>
    <scope>NUCLEOTIDE SEQUENCE [LARGE SCALE GENOMIC DNA]</scope>
    <source>
        <strain evidence="7 8">BRFM 1820</strain>
    </source>
</reference>
<dbReference type="InterPro" id="IPR008949">
    <property type="entry name" value="Isoprenoid_synthase_dom_sf"/>
</dbReference>
<evidence type="ECO:0000256" key="3">
    <source>
        <dbReference type="ARBA" id="ARBA00022723"/>
    </source>
</evidence>
<evidence type="ECO:0000256" key="2">
    <source>
        <dbReference type="ARBA" id="ARBA00006333"/>
    </source>
</evidence>
<gene>
    <name evidence="7" type="ORF">OH76DRAFT_1451332</name>
</gene>
<proteinExistence type="inferred from homology"/>
<evidence type="ECO:0000256" key="5">
    <source>
        <dbReference type="ARBA" id="ARBA00023239"/>
    </source>
</evidence>
<dbReference type="Proteomes" id="UP000256964">
    <property type="component" value="Unassembled WGS sequence"/>
</dbReference>
<dbReference type="AlphaFoldDB" id="A0A371DXY3"/>
<dbReference type="GO" id="GO:0010333">
    <property type="term" value="F:terpene synthase activity"/>
    <property type="evidence" value="ECO:0007669"/>
    <property type="project" value="InterPro"/>
</dbReference>
<evidence type="ECO:0000256" key="4">
    <source>
        <dbReference type="ARBA" id="ARBA00022842"/>
    </source>
</evidence>
<evidence type="ECO:0000256" key="6">
    <source>
        <dbReference type="RuleBase" id="RU366034"/>
    </source>
</evidence>
<dbReference type="GO" id="GO:0046872">
    <property type="term" value="F:metal ion binding"/>
    <property type="evidence" value="ECO:0007669"/>
    <property type="project" value="UniProtKB-KW"/>
</dbReference>
<dbReference type="OrthoDB" id="2861623at2759"/>
<dbReference type="SFLD" id="SFLDS00005">
    <property type="entry name" value="Isoprenoid_Synthase_Type_I"/>
    <property type="match status" value="1"/>
</dbReference>
<sequence length="336" mass="37647">MSCTSPSFILPDLLDDCKDYPLRCNPHCEAVARASEAWLLAEANFSPKKQRAFLRLLAGELTASCYPDTDATRLRVSSDFMNLLFTLDDWSDEFSTQDTYGLAECVMRALDDPEGFETEKAAGKLAKSFSSRFRQTAGPGCTARFMETMDLFFGAVAQQAGDRARGDVPSLEEYVALRWDTSGCKPCFALIEYAAGIDLPDEVAYHDRIRDLEYAANAVISWSNDLFSYSVEQARGDTHNMIAVLMQQHGLGLQEAVDYVGQLCKQSVEFFETTRIQLPSWDPETDRDVQAYVQGLQDWMVGALHWSFHSGRYFGDEGTAVMKHRIVTLLPTQPKS</sequence>
<dbReference type="InterPro" id="IPR034686">
    <property type="entry name" value="Terpene_cyclase-like_2"/>
</dbReference>
<dbReference type="PANTHER" id="PTHR35201:SF4">
    <property type="entry name" value="BETA-PINACENE SYNTHASE-RELATED"/>
    <property type="match status" value="1"/>
</dbReference>
<keyword evidence="5 6" id="KW-0456">Lyase</keyword>
<evidence type="ECO:0000313" key="7">
    <source>
        <dbReference type="EMBL" id="RDX57358.1"/>
    </source>
</evidence>
<comment type="similarity">
    <text evidence="2 6">Belongs to the terpene synthase family.</text>
</comment>
<dbReference type="STRING" id="139420.A0A371DXY3"/>
<name>A0A371DXY3_9APHY</name>
<dbReference type="EC" id="4.2.3.-" evidence="6"/>
<evidence type="ECO:0000256" key="1">
    <source>
        <dbReference type="ARBA" id="ARBA00001946"/>
    </source>
</evidence>
<keyword evidence="4 6" id="KW-0460">Magnesium</keyword>
<dbReference type="GO" id="GO:0008299">
    <property type="term" value="P:isoprenoid biosynthetic process"/>
    <property type="evidence" value="ECO:0007669"/>
    <property type="project" value="UniProtKB-ARBA"/>
</dbReference>
<comment type="cofactor">
    <cofactor evidence="1 6">
        <name>Mg(2+)</name>
        <dbReference type="ChEBI" id="CHEBI:18420"/>
    </cofactor>
</comment>
<dbReference type="Gene3D" id="1.10.600.10">
    <property type="entry name" value="Farnesyl Diphosphate Synthase"/>
    <property type="match status" value="1"/>
</dbReference>
<dbReference type="SUPFAM" id="SSF48576">
    <property type="entry name" value="Terpenoid synthases"/>
    <property type="match status" value="1"/>
</dbReference>